<evidence type="ECO:0000313" key="1">
    <source>
        <dbReference type="EMBL" id="NME61938.1"/>
    </source>
</evidence>
<protein>
    <submittedName>
        <fullName evidence="1">Uncharacterized protein</fullName>
    </submittedName>
</protein>
<dbReference type="GeneID" id="78109312"/>
<dbReference type="AlphaFoldDB" id="A0A7X9RKW0"/>
<gene>
    <name evidence="1" type="ORF">HF844_03840</name>
</gene>
<proteinExistence type="predicted"/>
<dbReference type="EMBL" id="JABAGI010000003">
    <property type="protein sequence ID" value="NME61938.1"/>
    <property type="molecule type" value="Genomic_DNA"/>
</dbReference>
<organism evidence="1 2">
    <name type="scientific">Bifidobacterium thermophilum</name>
    <dbReference type="NCBI Taxonomy" id="33905"/>
    <lineage>
        <taxon>Bacteria</taxon>
        <taxon>Bacillati</taxon>
        <taxon>Actinomycetota</taxon>
        <taxon>Actinomycetes</taxon>
        <taxon>Bifidobacteriales</taxon>
        <taxon>Bifidobacteriaceae</taxon>
        <taxon>Bifidobacterium</taxon>
    </lineage>
</organism>
<dbReference type="RefSeq" id="WP_101451840.1">
    <property type="nucleotide sequence ID" value="NZ_JABAGI010000003.1"/>
</dbReference>
<sequence length="96" mass="10948">MIDLYADGRHLHWDPKVGDTVSFLWLPQGANTPPGKRMTVGQATVSIVGPRAVSVDFDVPGRFLRGRLHRQRINVVYKPWFGKVWRVSAYVARLDF</sequence>
<reference evidence="1 2" key="1">
    <citation type="submission" date="2020-04" db="EMBL/GenBank/DDBJ databases">
        <authorList>
            <person name="Hitch T.C.A."/>
            <person name="Wylensek D."/>
            <person name="Clavel T."/>
        </authorList>
    </citation>
    <scope>NUCLEOTIDE SEQUENCE [LARGE SCALE GENOMIC DNA]</scope>
    <source>
        <strain evidence="1 2">BSM-130-P53-3C</strain>
    </source>
</reference>
<dbReference type="Proteomes" id="UP000588369">
    <property type="component" value="Unassembled WGS sequence"/>
</dbReference>
<accession>A0A7X9RKW0</accession>
<comment type="caution">
    <text evidence="1">The sequence shown here is derived from an EMBL/GenBank/DDBJ whole genome shotgun (WGS) entry which is preliminary data.</text>
</comment>
<name>A0A7X9RKW0_9BIFI</name>
<evidence type="ECO:0000313" key="2">
    <source>
        <dbReference type="Proteomes" id="UP000588369"/>
    </source>
</evidence>